<evidence type="ECO:0000313" key="11">
    <source>
        <dbReference type="Proteomes" id="UP000265882"/>
    </source>
</evidence>
<proteinExistence type="inferred from homology"/>
<keyword evidence="4 6" id="KW-0274">FAD</keyword>
<feature type="domain" description="Acyl-CoA dehydrogenase/oxidase C-terminal" evidence="7">
    <location>
        <begin position="229"/>
        <end position="377"/>
    </location>
</feature>
<dbReference type="Gene3D" id="1.10.540.10">
    <property type="entry name" value="Acyl-CoA dehydrogenase/oxidase, N-terminal domain"/>
    <property type="match status" value="1"/>
</dbReference>
<dbReference type="PANTHER" id="PTHR43884">
    <property type="entry name" value="ACYL-COA DEHYDROGENASE"/>
    <property type="match status" value="1"/>
</dbReference>
<keyword evidence="3 6" id="KW-0285">Flavoprotein</keyword>
<dbReference type="SUPFAM" id="SSF56645">
    <property type="entry name" value="Acyl-CoA dehydrogenase NM domain-like"/>
    <property type="match status" value="1"/>
</dbReference>
<dbReference type="Proteomes" id="UP000265882">
    <property type="component" value="Unassembled WGS sequence"/>
</dbReference>
<dbReference type="GO" id="GO:0050660">
    <property type="term" value="F:flavin adenine dinucleotide binding"/>
    <property type="evidence" value="ECO:0007669"/>
    <property type="project" value="InterPro"/>
</dbReference>
<dbReference type="PROSITE" id="PS00073">
    <property type="entry name" value="ACYL_COA_DH_2"/>
    <property type="match status" value="1"/>
</dbReference>
<dbReference type="PANTHER" id="PTHR43884:SF12">
    <property type="entry name" value="ISOVALERYL-COA DEHYDROGENASE, MITOCHONDRIAL-RELATED"/>
    <property type="match status" value="1"/>
</dbReference>
<feature type="domain" description="Acyl-CoA dehydrogenase/oxidase N-terminal" evidence="9">
    <location>
        <begin position="6"/>
        <end position="119"/>
    </location>
</feature>
<evidence type="ECO:0000259" key="9">
    <source>
        <dbReference type="Pfam" id="PF02771"/>
    </source>
</evidence>
<gene>
    <name evidence="10" type="ORF">C4520_06475</name>
</gene>
<protein>
    <submittedName>
        <fullName evidence="10">Acyl-CoA dehydrogenase</fullName>
    </submittedName>
</protein>
<dbReference type="SUPFAM" id="SSF47203">
    <property type="entry name" value="Acyl-CoA dehydrogenase C-terminal domain-like"/>
    <property type="match status" value="1"/>
</dbReference>
<dbReference type="FunFam" id="1.20.140.10:FF:000011">
    <property type="entry name" value="Medium-chain specific acyl-CoA dehydrogenase, mitochondrial"/>
    <property type="match status" value="1"/>
</dbReference>
<dbReference type="Pfam" id="PF00441">
    <property type="entry name" value="Acyl-CoA_dh_1"/>
    <property type="match status" value="1"/>
</dbReference>
<sequence length="385" mass="42366">MDFQLSEEQIIFKKMVHDFADERLAPLVDTWEREGFVRDLTLIKEYADRGLLGITLPEKYGGGGLTAFDAILAMEELARVSCVASGPVFETSFGPIRVVEQFGTEEQKERFIPPCCKGEKFMAVGMTEPGAGSALTDLTTRAVLEGDHYVVNGRKRFISGGGHSEWYMVYVRLSEKKGHKGIGGLVIEKGAPGFSFGKQEEFMGLRGIPSCDLIFEDCIVPKENLVIPGGGFAMLMQAFDVERCGNATQSLGIAWGALEAAKKYAQERTAFGKQICEFQAVQFLLADMAMKVEAARLLIYRAAVNAGMGLPSIFESSVAKCFANEMAKEVTDMALQVFGGYGYSKEYPIERMLRDSRGWPVAGGTVQMQRINIAGAMLGRRFNQR</sequence>
<evidence type="ECO:0000256" key="5">
    <source>
        <dbReference type="ARBA" id="ARBA00023002"/>
    </source>
</evidence>
<reference evidence="10 11" key="1">
    <citation type="journal article" date="2017" name="ISME J.">
        <title>Energy and carbon metabolisms in a deep terrestrial subsurface fluid microbial community.</title>
        <authorList>
            <person name="Momper L."/>
            <person name="Jungbluth S.P."/>
            <person name="Lee M.D."/>
            <person name="Amend J.P."/>
        </authorList>
    </citation>
    <scope>NUCLEOTIDE SEQUENCE [LARGE SCALE GENOMIC DNA]</scope>
    <source>
        <strain evidence="10">SURF_5</strain>
    </source>
</reference>
<dbReference type="EMBL" id="QZKU01000047">
    <property type="protein sequence ID" value="RJP23289.1"/>
    <property type="molecule type" value="Genomic_DNA"/>
</dbReference>
<evidence type="ECO:0000256" key="1">
    <source>
        <dbReference type="ARBA" id="ARBA00001974"/>
    </source>
</evidence>
<dbReference type="Gene3D" id="2.40.110.10">
    <property type="entry name" value="Butyryl-CoA Dehydrogenase, subunit A, domain 2"/>
    <property type="match status" value="1"/>
</dbReference>
<evidence type="ECO:0000256" key="6">
    <source>
        <dbReference type="RuleBase" id="RU362125"/>
    </source>
</evidence>
<dbReference type="InterPro" id="IPR009100">
    <property type="entry name" value="AcylCoA_DH/oxidase_NM_dom_sf"/>
</dbReference>
<comment type="cofactor">
    <cofactor evidence="1 6">
        <name>FAD</name>
        <dbReference type="ChEBI" id="CHEBI:57692"/>
    </cofactor>
</comment>
<dbReference type="PIRSF" id="PIRSF016578">
    <property type="entry name" value="HsaA"/>
    <property type="match status" value="1"/>
</dbReference>
<dbReference type="InterPro" id="IPR013786">
    <property type="entry name" value="AcylCoA_DH/ox_N"/>
</dbReference>
<dbReference type="InterPro" id="IPR046373">
    <property type="entry name" value="Acyl-CoA_Oxase/DH_mid-dom_sf"/>
</dbReference>
<dbReference type="Gene3D" id="1.20.140.10">
    <property type="entry name" value="Butyryl-CoA Dehydrogenase, subunit A, domain 3"/>
    <property type="match status" value="1"/>
</dbReference>
<keyword evidence="5 6" id="KW-0560">Oxidoreductase</keyword>
<organism evidence="10 11">
    <name type="scientific">Abyssobacteria bacterium (strain SURF_5)</name>
    <dbReference type="NCBI Taxonomy" id="2093360"/>
    <lineage>
        <taxon>Bacteria</taxon>
        <taxon>Pseudomonadati</taxon>
        <taxon>Candidatus Hydrogenedentota</taxon>
        <taxon>Candidatus Abyssobacteria</taxon>
    </lineage>
</organism>
<dbReference type="InterPro" id="IPR036250">
    <property type="entry name" value="AcylCo_DH-like_C"/>
</dbReference>
<evidence type="ECO:0000259" key="8">
    <source>
        <dbReference type="Pfam" id="PF02770"/>
    </source>
</evidence>
<dbReference type="InterPro" id="IPR037069">
    <property type="entry name" value="AcylCoA_DH/ox_N_sf"/>
</dbReference>
<evidence type="ECO:0000313" key="10">
    <source>
        <dbReference type="EMBL" id="RJP23289.1"/>
    </source>
</evidence>
<name>A0A3A4NWN9_ABYX5</name>
<dbReference type="GO" id="GO:0033539">
    <property type="term" value="P:fatty acid beta-oxidation using acyl-CoA dehydrogenase"/>
    <property type="evidence" value="ECO:0007669"/>
    <property type="project" value="TreeGrafter"/>
</dbReference>
<accession>A0A3A4NWN9</accession>
<evidence type="ECO:0000256" key="3">
    <source>
        <dbReference type="ARBA" id="ARBA00022630"/>
    </source>
</evidence>
<comment type="similarity">
    <text evidence="2 6">Belongs to the acyl-CoA dehydrogenase family.</text>
</comment>
<evidence type="ECO:0000256" key="2">
    <source>
        <dbReference type="ARBA" id="ARBA00009347"/>
    </source>
</evidence>
<feature type="domain" description="Acyl-CoA oxidase/dehydrogenase middle" evidence="8">
    <location>
        <begin position="123"/>
        <end position="218"/>
    </location>
</feature>
<comment type="caution">
    <text evidence="10">The sequence shown here is derived from an EMBL/GenBank/DDBJ whole genome shotgun (WGS) entry which is preliminary data.</text>
</comment>
<dbReference type="GO" id="GO:0003995">
    <property type="term" value="F:acyl-CoA dehydrogenase activity"/>
    <property type="evidence" value="ECO:0007669"/>
    <property type="project" value="InterPro"/>
</dbReference>
<dbReference type="InterPro" id="IPR006089">
    <property type="entry name" value="Acyl-CoA_DH_CS"/>
</dbReference>
<dbReference type="Pfam" id="PF02771">
    <property type="entry name" value="Acyl-CoA_dh_N"/>
    <property type="match status" value="1"/>
</dbReference>
<evidence type="ECO:0000256" key="4">
    <source>
        <dbReference type="ARBA" id="ARBA00022827"/>
    </source>
</evidence>
<dbReference type="GO" id="GO:0046359">
    <property type="term" value="P:butyrate catabolic process"/>
    <property type="evidence" value="ECO:0007669"/>
    <property type="project" value="TreeGrafter"/>
</dbReference>
<dbReference type="InterPro" id="IPR009075">
    <property type="entry name" value="AcylCo_DH/oxidase_C"/>
</dbReference>
<evidence type="ECO:0000259" key="7">
    <source>
        <dbReference type="Pfam" id="PF00441"/>
    </source>
</evidence>
<dbReference type="AlphaFoldDB" id="A0A3A4NWN9"/>
<dbReference type="Pfam" id="PF02770">
    <property type="entry name" value="Acyl-CoA_dh_M"/>
    <property type="match status" value="1"/>
</dbReference>
<dbReference type="InterPro" id="IPR006091">
    <property type="entry name" value="Acyl-CoA_Oxase/DH_mid-dom"/>
</dbReference>